<comment type="caution">
    <text evidence="3">The sequence shown here is derived from an EMBL/GenBank/DDBJ whole genome shotgun (WGS) entry which is preliminary data.</text>
</comment>
<name>A0ABU2RKT7_9ACTN</name>
<keyword evidence="2" id="KW-0472">Membrane</keyword>
<evidence type="ECO:0000313" key="4">
    <source>
        <dbReference type="Proteomes" id="UP001183777"/>
    </source>
</evidence>
<evidence type="ECO:0000256" key="1">
    <source>
        <dbReference type="SAM" id="MobiDB-lite"/>
    </source>
</evidence>
<feature type="transmembrane region" description="Helical" evidence="2">
    <location>
        <begin position="95"/>
        <end position="111"/>
    </location>
</feature>
<evidence type="ECO:0000256" key="2">
    <source>
        <dbReference type="SAM" id="Phobius"/>
    </source>
</evidence>
<reference evidence="4" key="1">
    <citation type="submission" date="2023-07" db="EMBL/GenBank/DDBJ databases">
        <title>30 novel species of actinomycetes from the DSMZ collection.</title>
        <authorList>
            <person name="Nouioui I."/>
        </authorList>
    </citation>
    <scope>NUCLEOTIDE SEQUENCE [LARGE SCALE GENOMIC DNA]</scope>
    <source>
        <strain evidence="4">DSM 41770</strain>
    </source>
</reference>
<keyword evidence="4" id="KW-1185">Reference proteome</keyword>
<evidence type="ECO:0000313" key="3">
    <source>
        <dbReference type="EMBL" id="MDT0429444.1"/>
    </source>
</evidence>
<feature type="compositionally biased region" description="Basic and acidic residues" evidence="1">
    <location>
        <begin position="361"/>
        <end position="372"/>
    </location>
</feature>
<feature type="region of interest" description="Disordered" evidence="1">
    <location>
        <begin position="352"/>
        <end position="372"/>
    </location>
</feature>
<proteinExistence type="predicted"/>
<feature type="region of interest" description="Disordered" evidence="1">
    <location>
        <begin position="325"/>
        <end position="344"/>
    </location>
</feature>
<feature type="transmembrane region" description="Helical" evidence="2">
    <location>
        <begin position="117"/>
        <end position="137"/>
    </location>
</feature>
<dbReference type="Proteomes" id="UP001183777">
    <property type="component" value="Unassembled WGS sequence"/>
</dbReference>
<accession>A0ABU2RKT7</accession>
<protein>
    <submittedName>
        <fullName evidence="3">FUSC family protein</fullName>
    </submittedName>
</protein>
<sequence length="372" mass="39983">MRLWPDRLAWVVRKPDRYLVVQSLKAAAAAALAWAVTGWWLAAPMALMAPWAAVALVQGTVYRSMRTGVELLSMIASGTLLAAGSAALTGNTMTAMLIALPVAVLLGNWAPVGEQGLYAPTTALFVLAYGSYSPIAVGHRLLETLVGAAVGVTVNALVLPPVHSLQVTRLACSLPGDCARLLRRIGEGVGDDYSQARAAEWYQAAGGLYRALSELRTARAWSFESARFNPGHRLRRRVPAAPSDDWDTVWTQVSDRLLTLSLALSEAASDWRRLPRPPGEALAELGVLLVAAAEVCLVDQQAMEHGYDDELTARRHEHLGRAREAHVRMKGRQPDTDPDARASVGSLVAASQALLDDLTPSDDRSGPDPRHA</sequence>
<organism evidence="3 4">
    <name type="scientific">Streptomyces salyersiae</name>
    <dbReference type="NCBI Taxonomy" id="3075530"/>
    <lineage>
        <taxon>Bacteria</taxon>
        <taxon>Bacillati</taxon>
        <taxon>Actinomycetota</taxon>
        <taxon>Actinomycetes</taxon>
        <taxon>Kitasatosporales</taxon>
        <taxon>Streptomycetaceae</taxon>
        <taxon>Streptomyces</taxon>
    </lineage>
</organism>
<keyword evidence="2" id="KW-0812">Transmembrane</keyword>
<dbReference type="EMBL" id="JAVREX010000006">
    <property type="protein sequence ID" value="MDT0429444.1"/>
    <property type="molecule type" value="Genomic_DNA"/>
</dbReference>
<gene>
    <name evidence="3" type="ORF">RM649_17590</name>
</gene>
<keyword evidence="2" id="KW-1133">Transmembrane helix</keyword>
<feature type="compositionally biased region" description="Basic and acidic residues" evidence="1">
    <location>
        <begin position="325"/>
        <end position="340"/>
    </location>
</feature>